<evidence type="ECO:0000259" key="10">
    <source>
        <dbReference type="PROSITE" id="PS50171"/>
    </source>
</evidence>
<dbReference type="InterPro" id="IPR000690">
    <property type="entry name" value="Matrin/U1-C_Znf_C2H2"/>
</dbReference>
<protein>
    <submittedName>
        <fullName evidence="11">Splicing factor 3A subunit 2, putative (SF3A2)</fullName>
    </submittedName>
</protein>
<accession>A0A1A8VXM1</accession>
<dbReference type="GO" id="GO:0071013">
    <property type="term" value="C:catalytic step 2 spliceosome"/>
    <property type="evidence" value="ECO:0007669"/>
    <property type="project" value="TreeGrafter"/>
</dbReference>
<keyword evidence="8" id="KW-0508">mRNA splicing</keyword>
<dbReference type="EMBL" id="FLQV01000523">
    <property type="protein sequence ID" value="SBS94419.1"/>
    <property type="molecule type" value="Genomic_DNA"/>
</dbReference>
<dbReference type="InterPro" id="IPR031781">
    <property type="entry name" value="SF3A2_dom"/>
</dbReference>
<dbReference type="GO" id="GO:0071004">
    <property type="term" value="C:U2-type prespliceosome"/>
    <property type="evidence" value="ECO:0007669"/>
    <property type="project" value="TreeGrafter"/>
</dbReference>
<dbReference type="InterPro" id="IPR003604">
    <property type="entry name" value="Matrin/U1-like-C_Znf_C2H2"/>
</dbReference>
<sequence>MYAERPRTGKGTVLGKENDTHAESCIHFAIMDFQNRVGHKTGSGMPLTREDINQERRERLKQLALENIDITKDPYILKNNVGMYECKLCLTLHNNESSYLCHTQGKKHQMNLGQRLLKEKNEMTINKINKTTPEPRKIVKIGKPRYDVTKVRNKKNQLGILFELSFPNIKENTKPKFRFMSSFEQKIEPPDKKHQYLLFAAEPYETIAFKIPNLDIDETEDFYYKWFEKKKIFVMQIHFQNAPDHLRMRNHPNYLPPSMRCTTGAFIAYTQYALMPQTNVQTHIGASG</sequence>
<evidence type="ECO:0000313" key="12">
    <source>
        <dbReference type="EMBL" id="SBS94419.1"/>
    </source>
</evidence>
<dbReference type="SMART" id="SM00451">
    <property type="entry name" value="ZnF_U1"/>
    <property type="match status" value="1"/>
</dbReference>
<evidence type="ECO:0000256" key="5">
    <source>
        <dbReference type="ARBA" id="ARBA00022728"/>
    </source>
</evidence>
<reference evidence="13 14" key="2">
    <citation type="submission" date="2016-05" db="EMBL/GenBank/DDBJ databases">
        <authorList>
            <person name="Naeem Raeece"/>
        </authorList>
    </citation>
    <scope>NUCLEOTIDE SEQUENCE [LARGE SCALE GENOMIC DNA]</scope>
</reference>
<evidence type="ECO:0000256" key="6">
    <source>
        <dbReference type="ARBA" id="ARBA00022771"/>
    </source>
</evidence>
<keyword evidence="9" id="KW-0539">Nucleus</keyword>
<proteinExistence type="inferred from homology"/>
<keyword evidence="5" id="KW-0747">Spliceosome</keyword>
<evidence type="ECO:0000256" key="3">
    <source>
        <dbReference type="ARBA" id="ARBA00022664"/>
    </source>
</evidence>
<dbReference type="AlphaFoldDB" id="A0A1A8VXM1"/>
<dbReference type="Proteomes" id="UP000078560">
    <property type="component" value="Unassembled WGS sequence"/>
</dbReference>
<dbReference type="Gene3D" id="2.60.40.2690">
    <property type="match status" value="1"/>
</dbReference>
<evidence type="ECO:0000313" key="13">
    <source>
        <dbReference type="Proteomes" id="UP000078546"/>
    </source>
</evidence>
<reference evidence="11" key="1">
    <citation type="submission" date="2016-05" db="EMBL/GenBank/DDBJ databases">
        <authorList>
            <person name="Lavstsen T."/>
            <person name="Jespersen J.S."/>
        </authorList>
    </citation>
    <scope>NUCLEOTIDE SEQUENCE [LARGE SCALE GENOMIC DNA]</scope>
</reference>
<evidence type="ECO:0000256" key="2">
    <source>
        <dbReference type="ARBA" id="ARBA00008995"/>
    </source>
</evidence>
<organism evidence="11 14">
    <name type="scientific">Plasmodium ovale curtisi</name>
    <dbReference type="NCBI Taxonomy" id="864141"/>
    <lineage>
        <taxon>Eukaryota</taxon>
        <taxon>Sar</taxon>
        <taxon>Alveolata</taxon>
        <taxon>Apicomplexa</taxon>
        <taxon>Aconoidasida</taxon>
        <taxon>Haemosporida</taxon>
        <taxon>Plasmodiidae</taxon>
        <taxon>Plasmodium</taxon>
        <taxon>Plasmodium (Plasmodium)</taxon>
    </lineage>
</organism>
<dbReference type="InterPro" id="IPR013087">
    <property type="entry name" value="Znf_C2H2_type"/>
</dbReference>
<keyword evidence="4" id="KW-0479">Metal-binding</keyword>
<evidence type="ECO:0000313" key="14">
    <source>
        <dbReference type="Proteomes" id="UP000078560"/>
    </source>
</evidence>
<dbReference type="PROSITE" id="PS50171">
    <property type="entry name" value="ZF_MATRIN"/>
    <property type="match status" value="1"/>
</dbReference>
<evidence type="ECO:0000313" key="11">
    <source>
        <dbReference type="EMBL" id="SBS85333.1"/>
    </source>
</evidence>
<comment type="similarity">
    <text evidence="2">Belongs to the SF3A2 family.</text>
</comment>
<name>A0A1A8VXM1_PLAOA</name>
<dbReference type="GO" id="GO:0005686">
    <property type="term" value="C:U2 snRNP"/>
    <property type="evidence" value="ECO:0007669"/>
    <property type="project" value="TreeGrafter"/>
</dbReference>
<dbReference type="Proteomes" id="UP000078546">
    <property type="component" value="Unassembled WGS sequence"/>
</dbReference>
<dbReference type="InterPro" id="IPR036236">
    <property type="entry name" value="Znf_C2H2_sf"/>
</dbReference>
<evidence type="ECO:0000256" key="8">
    <source>
        <dbReference type="ARBA" id="ARBA00023187"/>
    </source>
</evidence>
<feature type="domain" description="Matrin-type" evidence="10">
    <location>
        <begin position="84"/>
        <end position="114"/>
    </location>
</feature>
<dbReference type="GO" id="GO:0000245">
    <property type="term" value="P:spliceosomal complex assembly"/>
    <property type="evidence" value="ECO:0007669"/>
    <property type="project" value="TreeGrafter"/>
</dbReference>
<keyword evidence="3" id="KW-0507">mRNA processing</keyword>
<dbReference type="GO" id="GO:0008270">
    <property type="term" value="F:zinc ion binding"/>
    <property type="evidence" value="ECO:0007669"/>
    <property type="project" value="UniProtKB-KW"/>
</dbReference>
<dbReference type="SMART" id="SM01050">
    <property type="entry name" value="CactinC_cactus"/>
    <property type="match status" value="1"/>
</dbReference>
<dbReference type="Pfam" id="PF12874">
    <property type="entry name" value="zf-met"/>
    <property type="match status" value="1"/>
</dbReference>
<dbReference type="SUPFAM" id="SSF57667">
    <property type="entry name" value="beta-beta-alpha zinc fingers"/>
    <property type="match status" value="1"/>
</dbReference>
<keyword evidence="6" id="KW-0863">Zinc-finger</keyword>
<dbReference type="GO" id="GO:0003676">
    <property type="term" value="F:nucleic acid binding"/>
    <property type="evidence" value="ECO:0007669"/>
    <property type="project" value="InterPro"/>
</dbReference>
<dbReference type="PANTHER" id="PTHR23205">
    <property type="entry name" value="SPLICING FACTOR 3A SUBUNIT 2"/>
    <property type="match status" value="1"/>
</dbReference>
<evidence type="ECO:0000256" key="4">
    <source>
        <dbReference type="ARBA" id="ARBA00022723"/>
    </source>
</evidence>
<dbReference type="InterPro" id="IPR052092">
    <property type="entry name" value="SF3A2"/>
</dbReference>
<dbReference type="PANTHER" id="PTHR23205:SF0">
    <property type="entry name" value="SPLICING FACTOR 3A SUBUNIT 2"/>
    <property type="match status" value="1"/>
</dbReference>
<dbReference type="EMBL" id="FLQU01000414">
    <property type="protein sequence ID" value="SBS85333.1"/>
    <property type="molecule type" value="Genomic_DNA"/>
</dbReference>
<evidence type="ECO:0000256" key="7">
    <source>
        <dbReference type="ARBA" id="ARBA00022833"/>
    </source>
</evidence>
<evidence type="ECO:0000256" key="1">
    <source>
        <dbReference type="ARBA" id="ARBA00004123"/>
    </source>
</evidence>
<dbReference type="Pfam" id="PF16835">
    <property type="entry name" value="SF3A2"/>
    <property type="match status" value="1"/>
</dbReference>
<gene>
    <name evidence="12" type="ORF">POVCU1_028260</name>
    <name evidence="11" type="ORF">POVCU2_0030900</name>
</gene>
<keyword evidence="7" id="KW-0862">Zinc</keyword>
<evidence type="ECO:0000256" key="9">
    <source>
        <dbReference type="ARBA" id="ARBA00023242"/>
    </source>
</evidence>
<comment type="subcellular location">
    <subcellularLocation>
        <location evidence="1">Nucleus</location>
    </subcellularLocation>
</comment>